<feature type="domain" description="HTH araC/xylS-type" evidence="10">
    <location>
        <begin position="700"/>
        <end position="798"/>
    </location>
</feature>
<dbReference type="PROSITE" id="PS01124">
    <property type="entry name" value="HTH_ARAC_FAMILY_2"/>
    <property type="match status" value="1"/>
</dbReference>
<keyword evidence="7 9" id="KW-0472">Membrane</keyword>
<dbReference type="Gene3D" id="1.10.10.60">
    <property type="entry name" value="Homeodomain-like"/>
    <property type="match status" value="2"/>
</dbReference>
<dbReference type="GO" id="GO:0005886">
    <property type="term" value="C:plasma membrane"/>
    <property type="evidence" value="ECO:0007669"/>
    <property type="project" value="UniProtKB-SubCell"/>
</dbReference>
<dbReference type="Pfam" id="PF02743">
    <property type="entry name" value="dCache_1"/>
    <property type="match status" value="1"/>
</dbReference>
<dbReference type="PANTHER" id="PTHR43280">
    <property type="entry name" value="ARAC-FAMILY TRANSCRIPTIONAL REGULATOR"/>
    <property type="match status" value="1"/>
</dbReference>
<accession>A0A329MJ12</accession>
<feature type="transmembrane region" description="Helical" evidence="9">
    <location>
        <begin position="60"/>
        <end position="82"/>
    </location>
</feature>
<sequence>MQRTFLPPLPKMENSMYKTMENPGILLYEEKRTTLSSRKRGLIMLNFASILKRATFKHKLALFSLFVSITPVLIVGLSSAYLSMRSMQEEVNGNHAAALKQIHYQINNIIKSLHITSIGLASNPAVEKSVQAGPGLDSLNQTFEMIEAVRRENSFSTLKFDMSLAYVKYDSVYSTADSSKMTQSRFTEMVRSNKPLYNSSFMVMDDSDKNEPALLLFRPVPMYTYYTDGILVLHVSIDEFVKFFDTLTTDNKSRIFIVDKSGKVIVGKNKGDIGTRLANIPLDKEKDTQLKLPDSYSLDGVDYSMSFQNSSFNDWTYIVMTPMQLLTQRTDEIKQITLVVVAVIIVVWSLFSLFGSYRLYYPIALLLRKFMPADSDRGQFSDGLKALDSLIDSMVVSNRELKREIDEQSTYLEQYFFQQLILGEASDQEMRRKTERYGLPLQGSRFLVCIASVDDYPQFIRKYKEQDRTLVHYAMRKMILELLGDRPSCLAGVMQPGQVTVIVPLEAGDDEAENRVLQAADDFRRYGEQYFHFTASIAVSDARRGYASINDSYEQATELLRHRLTLGHNVTITESSVGPAAKQLSQFITERQKTIVFHVIHGNIEEANLQLSDMLKNVPLYTKSADGVVGSLSYLLGELEYMLYKMGCPLHEALEGDVYRQLYGMSTIREVEQWLKQVVFPTVKAQLERFSVKKQTKIIQHVLQYVDEHYKTDLSLQHLADAFDLSPSHLSRMFKEETNRAFSDYLLEYRMNKAKEWLAHTSMPIKEIADHLRYTNVTNFSRAFKQFFGTSPGKYRSHSLSE</sequence>
<evidence type="ECO:0000259" key="10">
    <source>
        <dbReference type="PROSITE" id="PS01124"/>
    </source>
</evidence>
<dbReference type="InterPro" id="IPR009057">
    <property type="entry name" value="Homeodomain-like_sf"/>
</dbReference>
<dbReference type="Gene3D" id="3.30.450.20">
    <property type="entry name" value="PAS domain"/>
    <property type="match status" value="1"/>
</dbReference>
<keyword evidence="2" id="KW-1003">Cell membrane</keyword>
<dbReference type="InterPro" id="IPR018062">
    <property type="entry name" value="HTH_AraC-typ_CS"/>
</dbReference>
<dbReference type="GO" id="GO:0043565">
    <property type="term" value="F:sequence-specific DNA binding"/>
    <property type="evidence" value="ECO:0007669"/>
    <property type="project" value="InterPro"/>
</dbReference>
<dbReference type="Pfam" id="PF12833">
    <property type="entry name" value="HTH_18"/>
    <property type="match status" value="1"/>
</dbReference>
<proteinExistence type="predicted"/>
<comment type="subcellular location">
    <subcellularLocation>
        <location evidence="1">Cell membrane</location>
        <topology evidence="1">Multi-pass membrane protein</topology>
    </subcellularLocation>
</comment>
<evidence type="ECO:0000256" key="6">
    <source>
        <dbReference type="ARBA" id="ARBA00023125"/>
    </source>
</evidence>
<reference evidence="11 12" key="1">
    <citation type="journal article" date="2009" name="Int. J. Syst. Evol. Microbiol.">
        <title>Paenibacillus contaminans sp. nov., isolated from a contaminated laboratory plate.</title>
        <authorList>
            <person name="Chou J.H."/>
            <person name="Lee J.H."/>
            <person name="Lin M.C."/>
            <person name="Chang P.S."/>
            <person name="Arun A.B."/>
            <person name="Young C.C."/>
            <person name="Chen W.M."/>
        </authorList>
    </citation>
    <scope>NUCLEOTIDE SEQUENCE [LARGE SCALE GENOMIC DNA]</scope>
    <source>
        <strain evidence="11 12">CKOBP-6</strain>
    </source>
</reference>
<keyword evidence="5" id="KW-0805">Transcription regulation</keyword>
<comment type="caution">
    <text evidence="11">The sequence shown here is derived from an EMBL/GenBank/DDBJ whole genome shotgun (WGS) entry which is preliminary data.</text>
</comment>
<keyword evidence="12" id="KW-1185">Reference proteome</keyword>
<evidence type="ECO:0000313" key="11">
    <source>
        <dbReference type="EMBL" id="RAV19642.1"/>
    </source>
</evidence>
<dbReference type="SMART" id="SM00342">
    <property type="entry name" value="HTH_ARAC"/>
    <property type="match status" value="1"/>
</dbReference>
<dbReference type="SUPFAM" id="SSF46689">
    <property type="entry name" value="Homeodomain-like"/>
    <property type="match status" value="2"/>
</dbReference>
<keyword evidence="8" id="KW-0804">Transcription</keyword>
<name>A0A329MJ12_9BACL</name>
<evidence type="ECO:0000256" key="7">
    <source>
        <dbReference type="ARBA" id="ARBA00023136"/>
    </source>
</evidence>
<protein>
    <recommendedName>
        <fullName evidence="10">HTH araC/xylS-type domain-containing protein</fullName>
    </recommendedName>
</protein>
<evidence type="ECO:0000256" key="3">
    <source>
        <dbReference type="ARBA" id="ARBA00022692"/>
    </source>
</evidence>
<evidence type="ECO:0000256" key="4">
    <source>
        <dbReference type="ARBA" id="ARBA00022989"/>
    </source>
</evidence>
<dbReference type="PROSITE" id="PS00041">
    <property type="entry name" value="HTH_ARAC_FAMILY_1"/>
    <property type="match status" value="1"/>
</dbReference>
<keyword evidence="6" id="KW-0238">DNA-binding</keyword>
<evidence type="ECO:0000313" key="12">
    <source>
        <dbReference type="Proteomes" id="UP000250369"/>
    </source>
</evidence>
<evidence type="ECO:0000256" key="9">
    <source>
        <dbReference type="SAM" id="Phobius"/>
    </source>
</evidence>
<dbReference type="InterPro" id="IPR033479">
    <property type="entry name" value="dCache_1"/>
</dbReference>
<dbReference type="EMBL" id="QMFB01000011">
    <property type="protein sequence ID" value="RAV19642.1"/>
    <property type="molecule type" value="Genomic_DNA"/>
</dbReference>
<dbReference type="Pfam" id="PF17853">
    <property type="entry name" value="GGDEF_2"/>
    <property type="match status" value="1"/>
</dbReference>
<dbReference type="Proteomes" id="UP000250369">
    <property type="component" value="Unassembled WGS sequence"/>
</dbReference>
<evidence type="ECO:0000256" key="1">
    <source>
        <dbReference type="ARBA" id="ARBA00004651"/>
    </source>
</evidence>
<keyword evidence="3 9" id="KW-0812">Transmembrane</keyword>
<dbReference type="GO" id="GO:0003700">
    <property type="term" value="F:DNA-binding transcription factor activity"/>
    <property type="evidence" value="ECO:0007669"/>
    <property type="project" value="InterPro"/>
</dbReference>
<evidence type="ECO:0000256" key="8">
    <source>
        <dbReference type="ARBA" id="ARBA00023163"/>
    </source>
</evidence>
<dbReference type="PANTHER" id="PTHR43280:SF2">
    <property type="entry name" value="HTH-TYPE TRANSCRIPTIONAL REGULATOR EXSA"/>
    <property type="match status" value="1"/>
</dbReference>
<evidence type="ECO:0000256" key="5">
    <source>
        <dbReference type="ARBA" id="ARBA00023015"/>
    </source>
</evidence>
<organism evidence="11 12">
    <name type="scientific">Paenibacillus contaminans</name>
    <dbReference type="NCBI Taxonomy" id="450362"/>
    <lineage>
        <taxon>Bacteria</taxon>
        <taxon>Bacillati</taxon>
        <taxon>Bacillota</taxon>
        <taxon>Bacilli</taxon>
        <taxon>Bacillales</taxon>
        <taxon>Paenibacillaceae</taxon>
        <taxon>Paenibacillus</taxon>
    </lineage>
</organism>
<dbReference type="InterPro" id="IPR041522">
    <property type="entry name" value="CdaR_GGDEF"/>
</dbReference>
<dbReference type="AlphaFoldDB" id="A0A329MJ12"/>
<gene>
    <name evidence="11" type="ORF">DQG23_19460</name>
</gene>
<dbReference type="InterPro" id="IPR018060">
    <property type="entry name" value="HTH_AraC"/>
</dbReference>
<feature type="transmembrane region" description="Helical" evidence="9">
    <location>
        <begin position="336"/>
        <end position="361"/>
    </location>
</feature>
<keyword evidence="4 9" id="KW-1133">Transmembrane helix</keyword>
<evidence type="ECO:0000256" key="2">
    <source>
        <dbReference type="ARBA" id="ARBA00022475"/>
    </source>
</evidence>